<proteinExistence type="predicted"/>
<dbReference type="EMBL" id="JACEIQ010000006">
    <property type="protein sequence ID" value="MBA4494330.1"/>
    <property type="molecule type" value="Genomic_DNA"/>
</dbReference>
<name>A0A7W2A864_9BACL</name>
<dbReference type="RefSeq" id="WP_181751568.1">
    <property type="nucleotide sequence ID" value="NZ_JACEIQ010000006.1"/>
</dbReference>
<gene>
    <name evidence="2" type="ORF">H1191_08430</name>
</gene>
<evidence type="ECO:0000313" key="2">
    <source>
        <dbReference type="EMBL" id="MBA4494330.1"/>
    </source>
</evidence>
<evidence type="ECO:0000259" key="1">
    <source>
        <dbReference type="Pfam" id="PF13524"/>
    </source>
</evidence>
<keyword evidence="2" id="KW-0808">Transferase</keyword>
<dbReference type="InterPro" id="IPR055259">
    <property type="entry name" value="YkvP/CgeB_Glyco_trans-like"/>
</dbReference>
<dbReference type="GO" id="GO:0016740">
    <property type="term" value="F:transferase activity"/>
    <property type="evidence" value="ECO:0007669"/>
    <property type="project" value="UniProtKB-KW"/>
</dbReference>
<organism evidence="2 3">
    <name type="scientific">Paenactinomyces guangxiensis</name>
    <dbReference type="NCBI Taxonomy" id="1490290"/>
    <lineage>
        <taxon>Bacteria</taxon>
        <taxon>Bacillati</taxon>
        <taxon>Bacillota</taxon>
        <taxon>Bacilli</taxon>
        <taxon>Bacillales</taxon>
        <taxon>Thermoactinomycetaceae</taxon>
        <taxon>Paenactinomyces</taxon>
    </lineage>
</organism>
<dbReference type="SUPFAM" id="SSF53756">
    <property type="entry name" value="UDP-Glycosyltransferase/glycogen phosphorylase"/>
    <property type="match status" value="1"/>
</dbReference>
<accession>A0A7W2A864</accession>
<dbReference type="Pfam" id="PF13524">
    <property type="entry name" value="Glyco_trans_1_2"/>
    <property type="match status" value="1"/>
</dbReference>
<dbReference type="AlphaFoldDB" id="A0A7W2A864"/>
<feature type="domain" description="Spore protein YkvP/CgeB glycosyl transferase-like" evidence="1">
    <location>
        <begin position="187"/>
        <end position="344"/>
    </location>
</feature>
<dbReference type="Proteomes" id="UP000535491">
    <property type="component" value="Unassembled WGS sequence"/>
</dbReference>
<keyword evidence="3" id="KW-1185">Reference proteome</keyword>
<evidence type="ECO:0000313" key="3">
    <source>
        <dbReference type="Proteomes" id="UP000535491"/>
    </source>
</evidence>
<sequence>MGSWKRNLHIKRCQESVQHLIQNETAFWDIKLLFIGGPLGGPYPIINQGIVEGLKGLVREVITVTPDADIINLAVQTQPDLVLVLLGDQTPYQQIQAIRKMGIKTAVWFTDDPYYTDVTTQFAQYYDFVFTNELSCVSLYKMLGCKQVHYLPFAANTNIFYPNYVDMAYARDICFIGTAWNNRISFFNSIAKYLSNMNIIIIGPLWNKLSHYSLLSNKIVPTGIPSTTVANFFNGANIVINLHRSHDDKTLFKKNTRNLNAYSINPRTFEISACGAFQLTDVRQDLSSCYTPGYEIVTYTSPNELIEKIHYYLQHEDERYEMALRGFQKTMREHTFQKRVLKMLKTIFG</sequence>
<protein>
    <submittedName>
        <fullName evidence="2">Glycosyltransferase</fullName>
    </submittedName>
</protein>
<comment type="caution">
    <text evidence="2">The sequence shown here is derived from an EMBL/GenBank/DDBJ whole genome shotgun (WGS) entry which is preliminary data.</text>
</comment>
<reference evidence="2 3" key="1">
    <citation type="submission" date="2020-07" db="EMBL/GenBank/DDBJ databases">
        <authorList>
            <person name="Feng H."/>
        </authorList>
    </citation>
    <scope>NUCLEOTIDE SEQUENCE [LARGE SCALE GENOMIC DNA]</scope>
    <source>
        <strain evidence="3">s-10</strain>
    </source>
</reference>